<feature type="compositionally biased region" description="Polar residues" evidence="1">
    <location>
        <begin position="23"/>
        <end position="33"/>
    </location>
</feature>
<evidence type="ECO:0000256" key="1">
    <source>
        <dbReference type="SAM" id="MobiDB-lite"/>
    </source>
</evidence>
<dbReference type="GeneTree" id="ENSGT00940000177056"/>
<reference evidence="2" key="1">
    <citation type="submission" date="2025-08" db="UniProtKB">
        <authorList>
            <consortium name="Ensembl"/>
        </authorList>
    </citation>
    <scope>IDENTIFICATION</scope>
</reference>
<dbReference type="Proteomes" id="UP000261560">
    <property type="component" value="Unplaced"/>
</dbReference>
<keyword evidence="3" id="KW-1185">Reference proteome</keyword>
<dbReference type="Ensembl" id="ENSOMET00000033279.1">
    <property type="protein sequence ID" value="ENSOMEP00000013791.1"/>
    <property type="gene ID" value="ENSOMEG00000015242.1"/>
</dbReference>
<evidence type="ECO:0000313" key="2">
    <source>
        <dbReference type="Ensembl" id="ENSOMEP00000013791.1"/>
    </source>
</evidence>
<reference evidence="2" key="2">
    <citation type="submission" date="2025-09" db="UniProtKB">
        <authorList>
            <consortium name="Ensembl"/>
        </authorList>
    </citation>
    <scope>IDENTIFICATION</scope>
</reference>
<dbReference type="AlphaFoldDB" id="A0A3B3C784"/>
<feature type="compositionally biased region" description="Polar residues" evidence="1">
    <location>
        <begin position="56"/>
        <end position="68"/>
    </location>
</feature>
<sequence length="119" mass="13298">MRELRASADVTVSLHVSHHVSSQVNTEDSYGSQRQRDVHDDEEEEGNAHLDASRSAFPNSVRHSSTRGVNHGHEANKAKVARLEVHVVRVKGKAFGILVLWQKNVAETWMEETSSISLM</sequence>
<protein>
    <submittedName>
        <fullName evidence="2">Uncharacterized protein</fullName>
    </submittedName>
</protein>
<evidence type="ECO:0000313" key="3">
    <source>
        <dbReference type="Proteomes" id="UP000261560"/>
    </source>
</evidence>
<dbReference type="OMA" id="WMEETSS"/>
<accession>A0A3B3C784</accession>
<proteinExistence type="predicted"/>
<name>A0A3B3C784_ORYME</name>
<feature type="compositionally biased region" description="Low complexity" evidence="1">
    <location>
        <begin position="10"/>
        <end position="22"/>
    </location>
</feature>
<dbReference type="PaxDb" id="30732-ENSOMEP00000013791"/>
<feature type="region of interest" description="Disordered" evidence="1">
    <location>
        <begin position="1"/>
        <end position="75"/>
    </location>
</feature>
<organism evidence="2 3">
    <name type="scientific">Oryzias melastigma</name>
    <name type="common">Marine medaka</name>
    <dbReference type="NCBI Taxonomy" id="30732"/>
    <lineage>
        <taxon>Eukaryota</taxon>
        <taxon>Metazoa</taxon>
        <taxon>Chordata</taxon>
        <taxon>Craniata</taxon>
        <taxon>Vertebrata</taxon>
        <taxon>Euteleostomi</taxon>
        <taxon>Actinopterygii</taxon>
        <taxon>Neopterygii</taxon>
        <taxon>Teleostei</taxon>
        <taxon>Neoteleostei</taxon>
        <taxon>Acanthomorphata</taxon>
        <taxon>Ovalentaria</taxon>
        <taxon>Atherinomorphae</taxon>
        <taxon>Beloniformes</taxon>
        <taxon>Adrianichthyidae</taxon>
        <taxon>Oryziinae</taxon>
        <taxon>Oryzias</taxon>
    </lineage>
</organism>